<protein>
    <recommendedName>
        <fullName evidence="6">TF-B3 domain-containing protein</fullName>
    </recommendedName>
</protein>
<keyword evidence="3" id="KW-0238">DNA-binding</keyword>
<organism evidence="7 8">
    <name type="scientific">Cinchona calisaya</name>
    <dbReference type="NCBI Taxonomy" id="153742"/>
    <lineage>
        <taxon>Eukaryota</taxon>
        <taxon>Viridiplantae</taxon>
        <taxon>Streptophyta</taxon>
        <taxon>Embryophyta</taxon>
        <taxon>Tracheophyta</taxon>
        <taxon>Spermatophyta</taxon>
        <taxon>Magnoliopsida</taxon>
        <taxon>eudicotyledons</taxon>
        <taxon>Gunneridae</taxon>
        <taxon>Pentapetalae</taxon>
        <taxon>asterids</taxon>
        <taxon>lamiids</taxon>
        <taxon>Gentianales</taxon>
        <taxon>Rubiaceae</taxon>
        <taxon>Cinchonoideae</taxon>
        <taxon>Cinchoneae</taxon>
        <taxon>Cinchona</taxon>
    </lineage>
</organism>
<evidence type="ECO:0000256" key="1">
    <source>
        <dbReference type="ARBA" id="ARBA00004123"/>
    </source>
</evidence>
<accession>A0ABD3A3K0</accession>
<dbReference type="PROSITE" id="PS50863">
    <property type="entry name" value="B3"/>
    <property type="match status" value="1"/>
</dbReference>
<dbReference type="GO" id="GO:0005634">
    <property type="term" value="C:nucleus"/>
    <property type="evidence" value="ECO:0007669"/>
    <property type="project" value="UniProtKB-SubCell"/>
</dbReference>
<dbReference type="SMART" id="SM01019">
    <property type="entry name" value="B3"/>
    <property type="match status" value="1"/>
</dbReference>
<evidence type="ECO:0000259" key="6">
    <source>
        <dbReference type="PROSITE" id="PS50863"/>
    </source>
</evidence>
<comment type="subcellular location">
    <subcellularLocation>
        <location evidence="1">Nucleus</location>
    </subcellularLocation>
</comment>
<dbReference type="EMBL" id="JBJUIK010000006">
    <property type="protein sequence ID" value="KAL3525120.1"/>
    <property type="molecule type" value="Genomic_DNA"/>
</dbReference>
<dbReference type="PANTHER" id="PTHR31920">
    <property type="entry name" value="B3 DOMAIN-CONTAINING"/>
    <property type="match status" value="1"/>
</dbReference>
<dbReference type="InterPro" id="IPR003340">
    <property type="entry name" value="B3_DNA-bd"/>
</dbReference>
<dbReference type="PANTHER" id="PTHR31920:SF149">
    <property type="entry name" value="B3 DOMAIN-CONTAINING PROTEIN OS01G0723500-LIKE ISOFORM X1"/>
    <property type="match status" value="1"/>
</dbReference>
<dbReference type="SUPFAM" id="SSF101936">
    <property type="entry name" value="DNA-binding pseudobarrel domain"/>
    <property type="match status" value="1"/>
</dbReference>
<reference evidence="7 8" key="1">
    <citation type="submission" date="2024-11" db="EMBL/GenBank/DDBJ databases">
        <title>A near-complete genome assembly of Cinchona calisaya.</title>
        <authorList>
            <person name="Lian D.C."/>
            <person name="Zhao X.W."/>
            <person name="Wei L."/>
        </authorList>
    </citation>
    <scope>NUCLEOTIDE SEQUENCE [LARGE SCALE GENOMIC DNA]</scope>
    <source>
        <tissue evidence="7">Nenye</tissue>
    </source>
</reference>
<evidence type="ECO:0000256" key="4">
    <source>
        <dbReference type="ARBA" id="ARBA00023163"/>
    </source>
</evidence>
<keyword evidence="5" id="KW-0539">Nucleus</keyword>
<proteinExistence type="predicted"/>
<evidence type="ECO:0000256" key="2">
    <source>
        <dbReference type="ARBA" id="ARBA00023015"/>
    </source>
</evidence>
<keyword evidence="4" id="KW-0804">Transcription</keyword>
<dbReference type="Proteomes" id="UP001630127">
    <property type="component" value="Unassembled WGS sequence"/>
</dbReference>
<evidence type="ECO:0000313" key="7">
    <source>
        <dbReference type="EMBL" id="KAL3525120.1"/>
    </source>
</evidence>
<dbReference type="GO" id="GO:0003677">
    <property type="term" value="F:DNA binding"/>
    <property type="evidence" value="ECO:0007669"/>
    <property type="project" value="UniProtKB-KW"/>
</dbReference>
<dbReference type="Pfam" id="PF02362">
    <property type="entry name" value="B3"/>
    <property type="match status" value="1"/>
</dbReference>
<comment type="caution">
    <text evidence="7">The sequence shown here is derived from an EMBL/GenBank/DDBJ whole genome shotgun (WGS) entry which is preliminary data.</text>
</comment>
<sequence length="165" mass="18702">MYHGYSLNSQHNRVTVQRLALLLAFTSSRLIACHLAFLDCLEENEIYFFFCHLNSYESLPPIISRKLVRENVEEATLISCKCSWKVKIGLNSNDGLACFEHGWNCFVKEHGLKIGHFAVFEHVGNLHFKVTVFDSTACEKKFSEGRQNEAAHFGTSDTSLLISSP</sequence>
<feature type="domain" description="TF-B3" evidence="6">
    <location>
        <begin position="83"/>
        <end position="136"/>
    </location>
</feature>
<keyword evidence="2" id="KW-0805">Transcription regulation</keyword>
<dbReference type="InterPro" id="IPR015300">
    <property type="entry name" value="DNA-bd_pseudobarrel_sf"/>
</dbReference>
<keyword evidence="8" id="KW-1185">Reference proteome</keyword>
<dbReference type="AlphaFoldDB" id="A0ABD3A3K0"/>
<gene>
    <name evidence="7" type="ORF">ACH5RR_013492</name>
</gene>
<dbReference type="CDD" id="cd10017">
    <property type="entry name" value="B3_DNA"/>
    <property type="match status" value="1"/>
</dbReference>
<dbReference type="InterPro" id="IPR050655">
    <property type="entry name" value="Plant_B3_domain"/>
</dbReference>
<dbReference type="Gene3D" id="2.40.330.10">
    <property type="entry name" value="DNA-binding pseudobarrel domain"/>
    <property type="match status" value="1"/>
</dbReference>
<evidence type="ECO:0000256" key="5">
    <source>
        <dbReference type="ARBA" id="ARBA00023242"/>
    </source>
</evidence>
<evidence type="ECO:0000256" key="3">
    <source>
        <dbReference type="ARBA" id="ARBA00023125"/>
    </source>
</evidence>
<evidence type="ECO:0000313" key="8">
    <source>
        <dbReference type="Proteomes" id="UP001630127"/>
    </source>
</evidence>
<name>A0ABD3A3K0_9GENT</name>